<dbReference type="PANTHER" id="PTHR37807:SF3">
    <property type="entry name" value="OS07G0160300 PROTEIN"/>
    <property type="match status" value="1"/>
</dbReference>
<keyword evidence="1" id="KW-0547">Nucleotide-binding</keyword>
<dbReference type="PANTHER" id="PTHR37807">
    <property type="entry name" value="OS07G0160300 PROTEIN"/>
    <property type="match status" value="1"/>
</dbReference>
<dbReference type="KEGG" id="msaa:QYS49_07125"/>
<dbReference type="RefSeq" id="WP_308349982.1">
    <property type="nucleotide sequence ID" value="NZ_CP129971.1"/>
</dbReference>
<sequence>MIIIVMGLPGSGKSFFSQHLAKALNAEYLSSDRVRNTLKMGGKYSLTDKLYVYEWLANLAEGAIDRKVKVVVDATFYLQQTREFFLEIAKRRNVEMKCILIQASEALIKKRLEGHRKESEADYKVYKKIKKEYENIDIPCLRLTSKSDNIDLMLQQALDFIDSKKNETV</sequence>
<dbReference type="Gene3D" id="3.40.50.300">
    <property type="entry name" value="P-loop containing nucleotide triphosphate hydrolases"/>
    <property type="match status" value="1"/>
</dbReference>
<reference evidence="1 2" key="1">
    <citation type="submission" date="2023-08" db="EMBL/GenBank/DDBJ databases">
        <title>Comparative genomics and taxonomic characterization of three novel marine species of genus Marivirga.</title>
        <authorList>
            <person name="Muhammad N."/>
            <person name="Kim S.-G."/>
        </authorList>
    </citation>
    <scope>NUCLEOTIDE SEQUENCE [LARGE SCALE GENOMIC DNA]</scope>
    <source>
        <strain evidence="1 2">BDSF4-3</strain>
    </source>
</reference>
<keyword evidence="1" id="KW-0067">ATP-binding</keyword>
<dbReference type="SUPFAM" id="SSF52540">
    <property type="entry name" value="P-loop containing nucleoside triphosphate hydrolases"/>
    <property type="match status" value="1"/>
</dbReference>
<dbReference type="GO" id="GO:0005524">
    <property type="term" value="F:ATP binding"/>
    <property type="evidence" value="ECO:0007669"/>
    <property type="project" value="UniProtKB-KW"/>
</dbReference>
<proteinExistence type="predicted"/>
<gene>
    <name evidence="1" type="ORF">QYS49_07125</name>
</gene>
<evidence type="ECO:0000313" key="1">
    <source>
        <dbReference type="EMBL" id="WKK76997.2"/>
    </source>
</evidence>
<keyword evidence="2" id="KW-1185">Reference proteome</keyword>
<evidence type="ECO:0000313" key="2">
    <source>
        <dbReference type="Proteomes" id="UP001230496"/>
    </source>
</evidence>
<accession>A0AA49JBX0</accession>
<dbReference type="Pfam" id="PF13671">
    <property type="entry name" value="AAA_33"/>
    <property type="match status" value="1"/>
</dbReference>
<dbReference type="Proteomes" id="UP001230496">
    <property type="component" value="Chromosome"/>
</dbReference>
<dbReference type="EMBL" id="CP129971">
    <property type="protein sequence ID" value="WKK76997.2"/>
    <property type="molecule type" value="Genomic_DNA"/>
</dbReference>
<organism evidence="1 2">
    <name type="scientific">Marivirga salinarum</name>
    <dbReference type="NCBI Taxonomy" id="3059078"/>
    <lineage>
        <taxon>Bacteria</taxon>
        <taxon>Pseudomonadati</taxon>
        <taxon>Bacteroidota</taxon>
        <taxon>Cytophagia</taxon>
        <taxon>Cytophagales</taxon>
        <taxon>Marivirgaceae</taxon>
        <taxon>Marivirga</taxon>
    </lineage>
</organism>
<protein>
    <submittedName>
        <fullName evidence="1">ATP-binding protein</fullName>
    </submittedName>
</protein>
<dbReference type="InterPro" id="IPR027417">
    <property type="entry name" value="P-loop_NTPase"/>
</dbReference>
<dbReference type="AlphaFoldDB" id="A0AA49JBX0"/>
<name>A0AA49JBX0_9BACT</name>